<keyword evidence="2" id="KW-1133">Transmembrane helix</keyword>
<gene>
    <name evidence="4" type="ORF">GCM10017667_35190</name>
</gene>
<sequence>MTTATQASETTAPTPSAPTATVPAAAPAPAPARPGPPPRPRPTALLAATGVSTAALLLLVALGTVLHHPLLIPPLAASMALVAASPQLPLSQPRSVIGGQLLSALTGFAVLAVAGPGLWSAAVAGGLALGVMMLARAPHSPAAATAVIVALGSPPFWTFTGLLAASCVLLVAVGLVTARATRRAYPVYWI</sequence>
<dbReference type="Pfam" id="PF04982">
    <property type="entry name" value="TM_HPP"/>
    <property type="match status" value="1"/>
</dbReference>
<evidence type="ECO:0000256" key="1">
    <source>
        <dbReference type="SAM" id="MobiDB-lite"/>
    </source>
</evidence>
<dbReference type="GeneID" id="95659332"/>
<dbReference type="AlphaFoldDB" id="A0A919ELU4"/>
<evidence type="ECO:0000256" key="2">
    <source>
        <dbReference type="SAM" id="Phobius"/>
    </source>
</evidence>
<dbReference type="Proteomes" id="UP000632849">
    <property type="component" value="Unassembled WGS sequence"/>
</dbReference>
<comment type="caution">
    <text evidence="4">The sequence shown here is derived from an EMBL/GenBank/DDBJ whole genome shotgun (WGS) entry which is preliminary data.</text>
</comment>
<dbReference type="InterPro" id="IPR007065">
    <property type="entry name" value="HPP"/>
</dbReference>
<evidence type="ECO:0000259" key="3">
    <source>
        <dbReference type="Pfam" id="PF04982"/>
    </source>
</evidence>
<evidence type="ECO:0000313" key="4">
    <source>
        <dbReference type="EMBL" id="GHG00802.1"/>
    </source>
</evidence>
<feature type="transmembrane region" description="Helical" evidence="2">
    <location>
        <begin position="155"/>
        <end position="176"/>
    </location>
</feature>
<feature type="domain" description="HPP transmembrane region" evidence="3">
    <location>
        <begin position="38"/>
        <end position="186"/>
    </location>
</feature>
<keyword evidence="5" id="KW-1185">Reference proteome</keyword>
<dbReference type="PANTHER" id="PTHR33741:SF5">
    <property type="entry name" value="TRANSMEMBRANE PROTEIN DDB_G0269096-RELATED"/>
    <property type="match status" value="1"/>
</dbReference>
<dbReference type="RefSeq" id="WP_150228206.1">
    <property type="nucleotide sequence ID" value="NZ_BNBE01000001.1"/>
</dbReference>
<feature type="compositionally biased region" description="Pro residues" evidence="1">
    <location>
        <begin position="26"/>
        <end position="41"/>
    </location>
</feature>
<dbReference type="InterPro" id="IPR058581">
    <property type="entry name" value="TM_HPP"/>
</dbReference>
<keyword evidence="2" id="KW-0812">Transmembrane</keyword>
<feature type="region of interest" description="Disordered" evidence="1">
    <location>
        <begin position="1"/>
        <end position="44"/>
    </location>
</feature>
<reference evidence="4" key="2">
    <citation type="submission" date="2020-09" db="EMBL/GenBank/DDBJ databases">
        <authorList>
            <person name="Sun Q."/>
            <person name="Ohkuma M."/>
        </authorList>
    </citation>
    <scope>NUCLEOTIDE SEQUENCE</scope>
    <source>
        <strain evidence="4">JCM 4122</strain>
    </source>
</reference>
<organism evidence="4 5">
    <name type="scientific">Streptomyces filamentosus</name>
    <name type="common">Streptomyces roseosporus</name>
    <dbReference type="NCBI Taxonomy" id="67294"/>
    <lineage>
        <taxon>Bacteria</taxon>
        <taxon>Bacillati</taxon>
        <taxon>Actinomycetota</taxon>
        <taxon>Actinomycetes</taxon>
        <taxon>Kitasatosporales</taxon>
        <taxon>Streptomycetaceae</taxon>
        <taxon>Streptomyces</taxon>
    </lineage>
</organism>
<keyword evidence="2" id="KW-0472">Membrane</keyword>
<name>A0A919ELU4_STRFL</name>
<protein>
    <recommendedName>
        <fullName evidence="3">HPP transmembrane region domain-containing protein</fullName>
    </recommendedName>
</protein>
<accession>A0A919ELU4</accession>
<dbReference type="PANTHER" id="PTHR33741">
    <property type="entry name" value="TRANSMEMBRANE PROTEIN DDB_G0269096-RELATED"/>
    <property type="match status" value="1"/>
</dbReference>
<feature type="transmembrane region" description="Helical" evidence="2">
    <location>
        <begin position="102"/>
        <end position="135"/>
    </location>
</feature>
<proteinExistence type="predicted"/>
<dbReference type="EMBL" id="BNBE01000001">
    <property type="protein sequence ID" value="GHG00802.1"/>
    <property type="molecule type" value="Genomic_DNA"/>
</dbReference>
<feature type="compositionally biased region" description="Low complexity" evidence="1">
    <location>
        <begin position="1"/>
        <end position="25"/>
    </location>
</feature>
<evidence type="ECO:0000313" key="5">
    <source>
        <dbReference type="Proteomes" id="UP000632849"/>
    </source>
</evidence>
<feature type="transmembrane region" description="Helical" evidence="2">
    <location>
        <begin position="43"/>
        <end position="65"/>
    </location>
</feature>
<reference evidence="4" key="1">
    <citation type="journal article" date="2014" name="Int. J. Syst. Evol. Microbiol.">
        <title>Complete genome sequence of Corynebacterium casei LMG S-19264T (=DSM 44701T), isolated from a smear-ripened cheese.</title>
        <authorList>
            <consortium name="US DOE Joint Genome Institute (JGI-PGF)"/>
            <person name="Walter F."/>
            <person name="Albersmeier A."/>
            <person name="Kalinowski J."/>
            <person name="Ruckert C."/>
        </authorList>
    </citation>
    <scope>NUCLEOTIDE SEQUENCE</scope>
    <source>
        <strain evidence="4">JCM 4122</strain>
    </source>
</reference>